<dbReference type="AlphaFoldDB" id="A0A1X2H991"/>
<evidence type="ECO:0000313" key="2">
    <source>
        <dbReference type="Proteomes" id="UP000193560"/>
    </source>
</evidence>
<gene>
    <name evidence="1" type="ORF">BCR42DRAFT_497426</name>
</gene>
<dbReference type="STRING" id="90262.A0A1X2H991"/>
<sequence>MLDNKDASDLNLGQGANRFKYRRSARGGNRKSNLIARLCPLFFIIRTRSWIFWKSIGDRNSLAIDGLLDLVTKLAKTLKDTQVHAATGLSSRCQAIGVLIQQYGLPIQIPLSTNFPDICDTFDMLSKLLGEDITTKPYIRHFSLKPSPF</sequence>
<evidence type="ECO:0000313" key="1">
    <source>
        <dbReference type="EMBL" id="ORY95169.1"/>
    </source>
</evidence>
<reference evidence="1 2" key="1">
    <citation type="submission" date="2016-07" db="EMBL/GenBank/DDBJ databases">
        <title>Pervasive Adenine N6-methylation of Active Genes in Fungi.</title>
        <authorList>
            <consortium name="DOE Joint Genome Institute"/>
            <person name="Mondo S.J."/>
            <person name="Dannebaum R.O."/>
            <person name="Kuo R.C."/>
            <person name="Labutti K."/>
            <person name="Haridas S."/>
            <person name="Kuo A."/>
            <person name="Salamov A."/>
            <person name="Ahrendt S.R."/>
            <person name="Lipzen A."/>
            <person name="Sullivan W."/>
            <person name="Andreopoulos W.B."/>
            <person name="Clum A."/>
            <person name="Lindquist E."/>
            <person name="Daum C."/>
            <person name="Ramamoorthy G.K."/>
            <person name="Gryganskyi A."/>
            <person name="Culley D."/>
            <person name="Magnuson J.K."/>
            <person name="James T.Y."/>
            <person name="O'Malley M.A."/>
            <person name="Stajich J.E."/>
            <person name="Spatafora J.W."/>
            <person name="Visel A."/>
            <person name="Grigoriev I.V."/>
        </authorList>
    </citation>
    <scope>NUCLEOTIDE SEQUENCE [LARGE SCALE GENOMIC DNA]</scope>
    <source>
        <strain evidence="1 2">NRRL 1336</strain>
    </source>
</reference>
<comment type="caution">
    <text evidence="1">The sequence shown here is derived from an EMBL/GenBank/DDBJ whole genome shotgun (WGS) entry which is preliminary data.</text>
</comment>
<keyword evidence="2" id="KW-1185">Reference proteome</keyword>
<organism evidence="1 2">
    <name type="scientific">Absidia repens</name>
    <dbReference type="NCBI Taxonomy" id="90262"/>
    <lineage>
        <taxon>Eukaryota</taxon>
        <taxon>Fungi</taxon>
        <taxon>Fungi incertae sedis</taxon>
        <taxon>Mucoromycota</taxon>
        <taxon>Mucoromycotina</taxon>
        <taxon>Mucoromycetes</taxon>
        <taxon>Mucorales</taxon>
        <taxon>Cunninghamellaceae</taxon>
        <taxon>Absidia</taxon>
    </lineage>
</organism>
<accession>A0A1X2H991</accession>
<dbReference type="Proteomes" id="UP000193560">
    <property type="component" value="Unassembled WGS sequence"/>
</dbReference>
<proteinExistence type="predicted"/>
<dbReference type="EMBL" id="MCGE01000081">
    <property type="protein sequence ID" value="ORY95169.1"/>
    <property type="molecule type" value="Genomic_DNA"/>
</dbReference>
<dbReference type="OrthoDB" id="360653at2759"/>
<name>A0A1X2H991_9FUNG</name>
<protein>
    <submittedName>
        <fullName evidence="1">Uncharacterized protein</fullName>
    </submittedName>
</protein>